<accession>A0A1E5GQD1</accession>
<keyword evidence="1" id="KW-0812">Transmembrane</keyword>
<organism evidence="2 3">
    <name type="scientific">Enterococcus termitis</name>
    <dbReference type="NCBI Taxonomy" id="332950"/>
    <lineage>
        <taxon>Bacteria</taxon>
        <taxon>Bacillati</taxon>
        <taxon>Bacillota</taxon>
        <taxon>Bacilli</taxon>
        <taxon>Lactobacillales</taxon>
        <taxon>Enterococcaceae</taxon>
        <taxon>Enterococcus</taxon>
    </lineage>
</organism>
<keyword evidence="1" id="KW-0472">Membrane</keyword>
<dbReference type="RefSeq" id="WP_069663487.1">
    <property type="nucleotide sequence ID" value="NZ_JBHUJJ010000001.1"/>
</dbReference>
<dbReference type="AlphaFoldDB" id="A0A1E5GQD1"/>
<sequence>MNEISRKKKRKKRQSLEAKISKKLLKSVFIPLIILISMSAFFLSGRFTNKNPKSQVNKNDKVQLIVKEKKYVDVYTWLELMEALANKQVTEIYLKKDIEFPQSQAKLEVKGLTKVNKKELFRFDDTLKSGKKQPVLYITLLKKNIKRELLIRGEGKSINLGRVELNLPRELTLDFRELKVLRSYQY</sequence>
<reference evidence="3" key="1">
    <citation type="submission" date="2016-09" db="EMBL/GenBank/DDBJ databases">
        <authorList>
            <person name="Gulvik C.A."/>
        </authorList>
    </citation>
    <scope>NUCLEOTIDE SEQUENCE [LARGE SCALE GENOMIC DNA]</scope>
    <source>
        <strain evidence="3">LMG 8895</strain>
    </source>
</reference>
<dbReference type="Pfam" id="PF20585">
    <property type="entry name" value="Pectate_lyase_5"/>
    <property type="match status" value="1"/>
</dbReference>
<comment type="caution">
    <text evidence="2">The sequence shown here is derived from an EMBL/GenBank/DDBJ whole genome shotgun (WGS) entry which is preliminary data.</text>
</comment>
<proteinExistence type="predicted"/>
<feature type="transmembrane region" description="Helical" evidence="1">
    <location>
        <begin position="24"/>
        <end position="43"/>
    </location>
</feature>
<name>A0A1E5GQD1_9ENTE</name>
<protein>
    <submittedName>
        <fullName evidence="2">Uncharacterized protein</fullName>
    </submittedName>
</protein>
<dbReference type="OrthoDB" id="2183447at2"/>
<gene>
    <name evidence="2" type="ORF">BCR25_18980</name>
</gene>
<dbReference type="Proteomes" id="UP000095094">
    <property type="component" value="Unassembled WGS sequence"/>
</dbReference>
<dbReference type="EMBL" id="MIJY01000017">
    <property type="protein sequence ID" value="OEG14896.1"/>
    <property type="molecule type" value="Genomic_DNA"/>
</dbReference>
<evidence type="ECO:0000256" key="1">
    <source>
        <dbReference type="SAM" id="Phobius"/>
    </source>
</evidence>
<keyword evidence="3" id="KW-1185">Reference proteome</keyword>
<keyword evidence="1" id="KW-1133">Transmembrane helix</keyword>
<evidence type="ECO:0000313" key="2">
    <source>
        <dbReference type="EMBL" id="OEG14896.1"/>
    </source>
</evidence>
<dbReference type="InterPro" id="IPR046776">
    <property type="entry name" value="Pectate_lyase_5"/>
</dbReference>
<evidence type="ECO:0000313" key="3">
    <source>
        <dbReference type="Proteomes" id="UP000095094"/>
    </source>
</evidence>